<evidence type="ECO:0000259" key="1">
    <source>
        <dbReference type="Pfam" id="PF13276"/>
    </source>
</evidence>
<evidence type="ECO:0000313" key="3">
    <source>
        <dbReference type="Proteomes" id="UP000652176"/>
    </source>
</evidence>
<dbReference type="Pfam" id="PF13276">
    <property type="entry name" value="HTH_21"/>
    <property type="match status" value="1"/>
</dbReference>
<dbReference type="InterPro" id="IPR025948">
    <property type="entry name" value="HTH-like_dom"/>
</dbReference>
<dbReference type="InterPro" id="IPR050900">
    <property type="entry name" value="Transposase_IS3/IS150/IS904"/>
</dbReference>
<dbReference type="PANTHER" id="PTHR46889">
    <property type="entry name" value="TRANSPOSASE INSF FOR INSERTION SEQUENCE IS3B-RELATED"/>
    <property type="match status" value="1"/>
</dbReference>
<accession>A0ABR9D3X6</accession>
<keyword evidence="3" id="KW-1185">Reference proteome</keyword>
<dbReference type="RefSeq" id="WP_192376075.1">
    <property type="nucleotide sequence ID" value="NZ_CAJHIV010000001.1"/>
</dbReference>
<dbReference type="PANTHER" id="PTHR46889:SF4">
    <property type="entry name" value="TRANSPOSASE INSO FOR INSERTION SEQUENCE ELEMENT IS911B-RELATED"/>
    <property type="match status" value="1"/>
</dbReference>
<dbReference type="Proteomes" id="UP000652176">
    <property type="component" value="Unassembled WGS sequence"/>
</dbReference>
<proteinExistence type="predicted"/>
<name>A0ABR9D3X6_9GAMM</name>
<comment type="caution">
    <text evidence="2">The sequence shown here is derived from an EMBL/GenBank/DDBJ whole genome shotgun (WGS) entry which is preliminary data.</text>
</comment>
<evidence type="ECO:0000313" key="2">
    <source>
        <dbReference type="EMBL" id="MBD9357822.1"/>
    </source>
</evidence>
<feature type="domain" description="HTH-like" evidence="1">
    <location>
        <begin position="2"/>
        <end position="43"/>
    </location>
</feature>
<gene>
    <name evidence="2" type="ORF">IE877_18440</name>
</gene>
<organism evidence="2 3">
    <name type="scientific">Methylomonas albis</name>
    <dbReference type="NCBI Taxonomy" id="1854563"/>
    <lineage>
        <taxon>Bacteria</taxon>
        <taxon>Pseudomonadati</taxon>
        <taxon>Pseudomonadota</taxon>
        <taxon>Gammaproteobacteria</taxon>
        <taxon>Methylococcales</taxon>
        <taxon>Methylococcaceae</taxon>
        <taxon>Methylomonas</taxon>
    </lineage>
</organism>
<sequence length="137" mass="15680">MFEATGQCYGRRRLRKALAEQGIEIGRHRVRSLMKELRRKPTWKPKFVHTTDTNQNLPVYENVLDRQFEQVEANRAWVSDITYIRTLSGWLLVPLGISGGGAGLVFAQNRRLGHGAQHTGGAGLLTFPHSMDFYYRH</sequence>
<reference evidence="2 3" key="1">
    <citation type="submission" date="2020-09" db="EMBL/GenBank/DDBJ databases">
        <title>Methylomonas albis sp. nov. and Methylomonas fluvii sp. nov.: Two cold-adapted methanotrophs from the River Elbe and an amended description of Methylovulum psychrotolerans strain Eb1.</title>
        <authorList>
            <person name="Bussmann I.K."/>
            <person name="Klings K.-W."/>
            <person name="Warnstedt J."/>
            <person name="Hoppert M."/>
            <person name="Saborowski A."/>
            <person name="Horn F."/>
            <person name="Liebner S."/>
        </authorList>
    </citation>
    <scope>NUCLEOTIDE SEQUENCE [LARGE SCALE GENOMIC DNA]</scope>
    <source>
        <strain evidence="2 3">EbA</strain>
    </source>
</reference>
<protein>
    <submittedName>
        <fullName evidence="2">IS3 family transposase</fullName>
    </submittedName>
</protein>
<dbReference type="EMBL" id="JACXSS010000001">
    <property type="protein sequence ID" value="MBD9357822.1"/>
    <property type="molecule type" value="Genomic_DNA"/>
</dbReference>